<dbReference type="PIRSF" id="PIRSF006060">
    <property type="entry name" value="AA_transporter"/>
    <property type="match status" value="1"/>
</dbReference>
<dbReference type="InParanoid" id="A8PBT6"/>
<gene>
    <name evidence="7" type="ORF">CC1G_02731</name>
</gene>
<dbReference type="GeneID" id="6016901"/>
<dbReference type="PANTHER" id="PTHR45649:SF26">
    <property type="entry name" value="OS04G0435100 PROTEIN"/>
    <property type="match status" value="1"/>
</dbReference>
<feature type="transmembrane region" description="Helical" evidence="6">
    <location>
        <begin position="321"/>
        <end position="339"/>
    </location>
</feature>
<evidence type="ECO:0000256" key="5">
    <source>
        <dbReference type="ARBA" id="ARBA00023136"/>
    </source>
</evidence>
<feature type="transmembrane region" description="Helical" evidence="6">
    <location>
        <begin position="195"/>
        <end position="215"/>
    </location>
</feature>
<dbReference type="InterPro" id="IPR002293">
    <property type="entry name" value="AA/rel_permease1"/>
</dbReference>
<feature type="transmembrane region" description="Helical" evidence="6">
    <location>
        <begin position="351"/>
        <end position="370"/>
    </location>
</feature>
<evidence type="ECO:0000256" key="1">
    <source>
        <dbReference type="ARBA" id="ARBA00004141"/>
    </source>
</evidence>
<evidence type="ECO:0000256" key="3">
    <source>
        <dbReference type="ARBA" id="ARBA00022692"/>
    </source>
</evidence>
<evidence type="ECO:0000313" key="8">
    <source>
        <dbReference type="Proteomes" id="UP000001861"/>
    </source>
</evidence>
<evidence type="ECO:0000256" key="2">
    <source>
        <dbReference type="ARBA" id="ARBA00022448"/>
    </source>
</evidence>
<dbReference type="OrthoDB" id="3257095at2759"/>
<feature type="transmembrane region" description="Helical" evidence="6">
    <location>
        <begin position="106"/>
        <end position="128"/>
    </location>
</feature>
<evidence type="ECO:0000256" key="6">
    <source>
        <dbReference type="SAM" id="Phobius"/>
    </source>
</evidence>
<proteinExistence type="predicted"/>
<keyword evidence="8" id="KW-1185">Reference proteome</keyword>
<accession>A8PBT6</accession>
<dbReference type="RefSeq" id="XP_001840268.2">
    <property type="nucleotide sequence ID" value="XM_001840216.2"/>
</dbReference>
<protein>
    <submittedName>
        <fullName evidence="7">GABA transporter</fullName>
    </submittedName>
</protein>
<dbReference type="OMA" id="IWICFIT"/>
<keyword evidence="3 6" id="KW-0812">Transmembrane</keyword>
<dbReference type="VEuPathDB" id="FungiDB:CC1G_02731"/>
<reference evidence="7 8" key="1">
    <citation type="journal article" date="2010" name="Proc. Natl. Acad. Sci. U.S.A.">
        <title>Insights into evolution of multicellular fungi from the assembled chromosomes of the mushroom Coprinopsis cinerea (Coprinus cinereus).</title>
        <authorList>
            <person name="Stajich J.E."/>
            <person name="Wilke S.K."/>
            <person name="Ahren D."/>
            <person name="Au C.H."/>
            <person name="Birren B.W."/>
            <person name="Borodovsky M."/>
            <person name="Burns C."/>
            <person name="Canback B."/>
            <person name="Casselton L.A."/>
            <person name="Cheng C.K."/>
            <person name="Deng J."/>
            <person name="Dietrich F.S."/>
            <person name="Fargo D.C."/>
            <person name="Farman M.L."/>
            <person name="Gathman A.C."/>
            <person name="Goldberg J."/>
            <person name="Guigo R."/>
            <person name="Hoegger P.J."/>
            <person name="Hooker J.B."/>
            <person name="Huggins A."/>
            <person name="James T.Y."/>
            <person name="Kamada T."/>
            <person name="Kilaru S."/>
            <person name="Kodira C."/>
            <person name="Kues U."/>
            <person name="Kupfer D."/>
            <person name="Kwan H.S."/>
            <person name="Lomsadze A."/>
            <person name="Li W."/>
            <person name="Lilly W.W."/>
            <person name="Ma L.J."/>
            <person name="Mackey A.J."/>
            <person name="Manning G."/>
            <person name="Martin F."/>
            <person name="Muraguchi H."/>
            <person name="Natvig D.O."/>
            <person name="Palmerini H."/>
            <person name="Ramesh M.A."/>
            <person name="Rehmeyer C.J."/>
            <person name="Roe B.A."/>
            <person name="Shenoy N."/>
            <person name="Stanke M."/>
            <person name="Ter-Hovhannisyan V."/>
            <person name="Tunlid A."/>
            <person name="Velagapudi R."/>
            <person name="Vision T.J."/>
            <person name="Zeng Q."/>
            <person name="Zolan M.E."/>
            <person name="Pukkila P.J."/>
        </authorList>
    </citation>
    <scope>NUCLEOTIDE SEQUENCE [LARGE SCALE GENOMIC DNA]</scope>
    <source>
        <strain evidence="8">Okayama-7 / 130 / ATCC MYA-4618 / FGSC 9003</strain>
    </source>
</reference>
<dbReference type="AlphaFoldDB" id="A8PBT6"/>
<dbReference type="Pfam" id="PF13520">
    <property type="entry name" value="AA_permease_2"/>
    <property type="match status" value="2"/>
</dbReference>
<dbReference type="Gene3D" id="1.20.1740.10">
    <property type="entry name" value="Amino acid/polyamine transporter I"/>
    <property type="match status" value="1"/>
</dbReference>
<dbReference type="KEGG" id="cci:CC1G_02731"/>
<name>A8PBT6_COPC7</name>
<keyword evidence="2" id="KW-0813">Transport</keyword>
<sequence>MAHPRLVKNAVPEGGQADDRSCSQMDLTNGQVSNHHCGSSSILREYKLSQVAVTAGIGFGCATFISTVCAYGTSFEPTPRTTIGIFAGVLYSQALTNTFGTDLLPYINDVSVCFHAFGTMSIIIAILAKAPVHQSASFVFTRFIDNTGVDGEVGWGVRASNAYVVIVGYTLLGYDSSAHLIEETHNAAMAGSVSIIMAIAVSAALGWFLILGLLFSMQDLEGTVNSETGLPVMQIFLDTLGRNGAFAAMAVVICCMYLCGPRWKSPLRTGLPSLGSEVAFAAATSIATIGLYISYAIPIALRVIYHDRFVRGPFHLGKFSYPVAVVSVCWIIFITVAFIIPQINPVNSQTFNYASVAVAVVSAYSVWFWLLSARKWFTGPVRHVDHDAEEEQSTSAEKEASGDKL</sequence>
<dbReference type="eggNOG" id="KOG1289">
    <property type="taxonomic scope" value="Eukaryota"/>
</dbReference>
<comment type="caution">
    <text evidence="7">The sequence shown here is derived from an EMBL/GenBank/DDBJ whole genome shotgun (WGS) entry which is preliminary data.</text>
</comment>
<organism evidence="7 8">
    <name type="scientific">Coprinopsis cinerea (strain Okayama-7 / 130 / ATCC MYA-4618 / FGSC 9003)</name>
    <name type="common">Inky cap fungus</name>
    <name type="synonym">Hormographiella aspergillata</name>
    <dbReference type="NCBI Taxonomy" id="240176"/>
    <lineage>
        <taxon>Eukaryota</taxon>
        <taxon>Fungi</taxon>
        <taxon>Dikarya</taxon>
        <taxon>Basidiomycota</taxon>
        <taxon>Agaricomycotina</taxon>
        <taxon>Agaricomycetes</taxon>
        <taxon>Agaricomycetidae</taxon>
        <taxon>Agaricales</taxon>
        <taxon>Agaricineae</taxon>
        <taxon>Psathyrellaceae</taxon>
        <taxon>Coprinopsis</taxon>
    </lineage>
</organism>
<dbReference type="HOGENOM" id="CLU_004495_0_1_1"/>
<dbReference type="STRING" id="240176.A8PBT6"/>
<dbReference type="EMBL" id="AACS02000004">
    <property type="protein sequence ID" value="EAU81715.2"/>
    <property type="molecule type" value="Genomic_DNA"/>
</dbReference>
<keyword evidence="4 6" id="KW-1133">Transmembrane helix</keyword>
<dbReference type="Proteomes" id="UP000001861">
    <property type="component" value="Unassembled WGS sequence"/>
</dbReference>
<feature type="transmembrane region" description="Helical" evidence="6">
    <location>
        <begin position="278"/>
        <end position="301"/>
    </location>
</feature>
<evidence type="ECO:0000313" key="7">
    <source>
        <dbReference type="EMBL" id="EAU81715.2"/>
    </source>
</evidence>
<dbReference type="GO" id="GO:0016020">
    <property type="term" value="C:membrane"/>
    <property type="evidence" value="ECO:0007669"/>
    <property type="project" value="UniProtKB-SubCell"/>
</dbReference>
<feature type="transmembrane region" description="Helical" evidence="6">
    <location>
        <begin position="235"/>
        <end position="258"/>
    </location>
</feature>
<dbReference type="PANTHER" id="PTHR45649">
    <property type="entry name" value="AMINO-ACID PERMEASE BAT1"/>
    <property type="match status" value="1"/>
</dbReference>
<keyword evidence="5 6" id="KW-0472">Membrane</keyword>
<comment type="subcellular location">
    <subcellularLocation>
        <location evidence="1">Membrane</location>
        <topology evidence="1">Multi-pass membrane protein</topology>
    </subcellularLocation>
</comment>
<evidence type="ECO:0000256" key="4">
    <source>
        <dbReference type="ARBA" id="ARBA00022989"/>
    </source>
</evidence>
<dbReference type="GO" id="GO:0022857">
    <property type="term" value="F:transmembrane transporter activity"/>
    <property type="evidence" value="ECO:0007669"/>
    <property type="project" value="InterPro"/>
</dbReference>
<feature type="transmembrane region" description="Helical" evidence="6">
    <location>
        <begin position="51"/>
        <end position="71"/>
    </location>
</feature>